<evidence type="ECO:0000313" key="16">
    <source>
        <dbReference type="EMBL" id="AYA94706.1"/>
    </source>
</evidence>
<comment type="subunit">
    <text evidence="15">Interacts with major capsid protein L1. Interacts with E2; this interaction inhibits E2 transcriptional activity but not the DNA replication function E2. Interacts with host HSPA8; this interaction is required for L2 nuclear translocation. Interacts with host importins KPNB2 and KPNB3. Forms a complex with importin alpha2-beta1 heterodimers via interaction with the importin alpha2 adapter. Interacts with host DYNLT1; this interaction is essential for virus intracellular transport during entry. Interacts (via C-terminus) with host retromer subunits VPS35 AND VPS29.</text>
</comment>
<evidence type="ECO:0000256" key="4">
    <source>
        <dbReference type="ARBA" id="ARBA00022562"/>
    </source>
</evidence>
<evidence type="ECO:0000256" key="10">
    <source>
        <dbReference type="ARBA" id="ARBA00023046"/>
    </source>
</evidence>
<keyword evidence="7 15" id="KW-0946">Virion</keyword>
<evidence type="ECO:0000256" key="6">
    <source>
        <dbReference type="ARBA" id="ARBA00022812"/>
    </source>
</evidence>
<keyword evidence="9 15" id="KW-1177">Microtubular inwards viral transport</keyword>
<keyword evidence="10" id="KW-1039">Host endosome</keyword>
<protein>
    <recommendedName>
        <fullName evidence="15">Minor capsid protein L2</fullName>
    </recommendedName>
</protein>
<dbReference type="GO" id="GO:0019028">
    <property type="term" value="C:viral capsid"/>
    <property type="evidence" value="ECO:0007669"/>
    <property type="project" value="UniProtKB-UniRule"/>
</dbReference>
<evidence type="ECO:0000256" key="5">
    <source>
        <dbReference type="ARBA" id="ARBA00022581"/>
    </source>
</evidence>
<keyword evidence="3 15" id="KW-0167">Capsid protein</keyword>
<keyword evidence="14 15" id="KW-1160">Virus entry into host cell</keyword>
<dbReference type="HAMAP" id="MF_04003">
    <property type="entry name" value="PPV_L2"/>
    <property type="match status" value="1"/>
</dbReference>
<evidence type="ECO:0000256" key="13">
    <source>
        <dbReference type="ARBA" id="ARBA00023157"/>
    </source>
</evidence>
<evidence type="ECO:0000256" key="12">
    <source>
        <dbReference type="ARBA" id="ARBA00023125"/>
    </source>
</evidence>
<evidence type="ECO:0000256" key="7">
    <source>
        <dbReference type="ARBA" id="ARBA00022844"/>
    </source>
</evidence>
<evidence type="ECO:0000256" key="3">
    <source>
        <dbReference type="ARBA" id="ARBA00022561"/>
    </source>
</evidence>
<evidence type="ECO:0000256" key="9">
    <source>
        <dbReference type="ARBA" id="ARBA00022952"/>
    </source>
</evidence>
<keyword evidence="12 15" id="KW-0238">DNA-binding</keyword>
<organism evidence="16">
    <name type="scientific">Human papillomavirus</name>
    <dbReference type="NCBI Taxonomy" id="10566"/>
    <lineage>
        <taxon>Viruses</taxon>
        <taxon>Monodnaviria</taxon>
        <taxon>Shotokuvirae</taxon>
        <taxon>Cossaviricota</taxon>
        <taxon>Papovaviricetes</taxon>
        <taxon>Zurhausenvirales</taxon>
        <taxon>Papillomaviridae</taxon>
    </lineage>
</organism>
<keyword evidence="6" id="KW-1040">Host Golgi apparatus</keyword>
<dbReference type="GO" id="GO:0075732">
    <property type="term" value="P:viral penetration into host nucleus"/>
    <property type="evidence" value="ECO:0007669"/>
    <property type="project" value="UniProtKB-KW"/>
</dbReference>
<dbReference type="GO" id="GO:0003677">
    <property type="term" value="F:DNA binding"/>
    <property type="evidence" value="ECO:0007669"/>
    <property type="project" value="UniProtKB-UniRule"/>
</dbReference>
<evidence type="ECO:0000256" key="15">
    <source>
        <dbReference type="HAMAP-Rule" id="MF_04003"/>
    </source>
</evidence>
<keyword evidence="5 15" id="KW-0945">Host-virus interaction</keyword>
<proteinExistence type="inferred from homology"/>
<comment type="subcellular location">
    <subcellularLocation>
        <location evidence="15">Virion</location>
    </subcellularLocation>
    <subcellularLocation>
        <location evidence="15">Host nucleus</location>
    </subcellularLocation>
</comment>
<dbReference type="GO" id="GO:0046718">
    <property type="term" value="P:symbiont entry into host cell"/>
    <property type="evidence" value="ECO:0007669"/>
    <property type="project" value="UniProtKB-KW"/>
</dbReference>
<comment type="similarity">
    <text evidence="15">Belongs to the papillomaviridae L2 protein family.</text>
</comment>
<comment type="function">
    <text evidence="15">Minor protein of the capsid that localizes along the inner surface of the virion, within the central cavities beneath the L1 pentamers. Plays a role in capsid stabilization through interaction with the major capsid protein L1. Once the virion enters the host cell, L2 escorts the genomic DNA into the nucleus by promoting escape from the endosomal compartments and traffic through the host Golgi network. Mechanistically, the C-terminus of L2 possesses a cell-penetrating peptide that protudes from the host endosome, interacts with host cytoplasmic retromer cargo and thereby mediates the capsid delivery to the host trans-Golgi network. Plays a role through its interaction with host dynein in the intracellular microtubule-dependent transport of viral capsid toward the nucleus. Mediates the viral genome import into the nucleus through binding to host importins. Once within the nucleus, L2 localizes viral genomes to host PML bodies in order to activate early gene expression for establishment of infection. Later on, promotes late gene expression by interacting with the viral E2 protein and by inhibiting its transcriptional activation functions. During virion assembly, encapsidates the genome by direct interaction with the viral DNA.</text>
</comment>
<evidence type="ECO:0000256" key="8">
    <source>
        <dbReference type="ARBA" id="ARBA00022921"/>
    </source>
</evidence>
<comment type="caution">
    <text evidence="15">Lacks conserved residue(s) required for the propagation of feature annotation.</text>
</comment>
<evidence type="ECO:0000256" key="11">
    <source>
        <dbReference type="ARBA" id="ARBA00023120"/>
    </source>
</evidence>
<keyword evidence="13" id="KW-1015">Disulfide bond</keyword>
<dbReference type="EMBL" id="MH777378">
    <property type="protein sequence ID" value="AYA94706.1"/>
    <property type="molecule type" value="Genomic_DNA"/>
</dbReference>
<keyword evidence="2 15" id="KW-0597">Phosphoprotein</keyword>
<dbReference type="GO" id="GO:0005198">
    <property type="term" value="F:structural molecule activity"/>
    <property type="evidence" value="ECO:0007669"/>
    <property type="project" value="UniProtKB-UniRule"/>
</dbReference>
<evidence type="ECO:0000256" key="1">
    <source>
        <dbReference type="ARBA" id="ARBA00022524"/>
    </source>
</evidence>
<keyword evidence="8 15" id="KW-0426">Late protein</keyword>
<accession>A0A385PND2</accession>
<keyword evidence="1 15" id="KW-1163">Viral penetration into host nucleus</keyword>
<reference evidence="16" key="1">
    <citation type="journal article" date="2018" name="Nat. Med.">
        <title>Expanded skin virome in DOCK8-deficient patients.</title>
        <authorList>
            <consortium name="NISC Comparative Sequencing Program"/>
            <person name="Tirosh O."/>
            <person name="Conlan S."/>
            <person name="Deming C."/>
            <person name="Lee-Lin S.Q."/>
            <person name="Huang X."/>
            <person name="Su H.C."/>
            <person name="Freeman A.F."/>
            <person name="Segre J.A."/>
            <person name="Kong H.H."/>
        </authorList>
    </citation>
    <scope>NUCLEOTIDE SEQUENCE</scope>
    <source>
        <strain evidence="16">HPV-mSK_239</strain>
    </source>
</reference>
<dbReference type="GO" id="GO:0042025">
    <property type="term" value="C:host cell nucleus"/>
    <property type="evidence" value="ECO:0007669"/>
    <property type="project" value="UniProtKB-SubCell"/>
</dbReference>
<dbReference type="Pfam" id="PF00513">
    <property type="entry name" value="Late_protein_L2"/>
    <property type="match status" value="1"/>
</dbReference>
<comment type="PTM">
    <text evidence="15">Highly phosphorylated.</text>
</comment>
<evidence type="ECO:0000256" key="14">
    <source>
        <dbReference type="ARBA" id="ARBA00023296"/>
    </source>
</evidence>
<name>A0A385PND2_9PAPI</name>
<dbReference type="GO" id="GO:0075521">
    <property type="term" value="P:microtubule-dependent intracellular transport of viral material towards nucleus"/>
    <property type="evidence" value="ECO:0007669"/>
    <property type="project" value="UniProtKB-UniRule"/>
</dbReference>
<keyword evidence="11 15" id="KW-1176">Cytoplasmic inwards viral transport</keyword>
<gene>
    <name evidence="15" type="primary">L2</name>
</gene>
<sequence>MYRAGRSKRASAEDLYKLCKTGDCPSDVKNKIEGDTWADRLLKWFGSFVYFGGLGIGTGRGSGGSTGYRPIGSSTTRPLPESIPVRPSVPIDPIGPSEVIPIDAGGPSVIELTNLNIPDPSIIDVSNPPTNLGPGEIDIVSAVDPVTDLGAVGGHPTVITSANDEVAILDVSPVPPPKRFALDVSSRSSGEHITVYSSTTHPDPDINIFIDNRFSGEIIGDVEEIPLETFSSFQEFEIDETVPKTSTPSRILENISVRARTLYNRYTQQVQTRNPYFLGPVSRAVQFEFENPAFEPDVSYTFENDVAELAAAPDTDFQNIKVLHRPQYSLTTEGYLRVSRLGSRATMTTRSGLQLGQAVHFYQDISAIEPIDTIELQTLNDTSHISTTVNSMSYGTVVNPMFNENIFSEADLLDDVAEDFNNAHLVITRTDTDGESFQIPSIPPGSPAKFFINDYGSSINVYYPHPSDLPNIIPATDLNIPLLIIDPLSDDYSLHPSLYRKKRKRSDLF</sequence>
<dbReference type="GO" id="GO:0043657">
    <property type="term" value="C:host cell"/>
    <property type="evidence" value="ECO:0007669"/>
    <property type="project" value="GOC"/>
</dbReference>
<dbReference type="InterPro" id="IPR000784">
    <property type="entry name" value="Late_L2"/>
</dbReference>
<evidence type="ECO:0000256" key="2">
    <source>
        <dbReference type="ARBA" id="ARBA00022553"/>
    </source>
</evidence>
<keyword evidence="4 15" id="KW-1048">Host nucleus</keyword>